<evidence type="ECO:0000313" key="6">
    <source>
        <dbReference type="Proteomes" id="UP000249633"/>
    </source>
</evidence>
<accession>A0A2W5DUR2</accession>
<dbReference type="InterPro" id="IPR051016">
    <property type="entry name" value="Diverse_Substrate_AcTransf"/>
</dbReference>
<dbReference type="PANTHER" id="PTHR10545:SF29">
    <property type="entry name" value="GH14572P-RELATED"/>
    <property type="match status" value="1"/>
</dbReference>
<evidence type="ECO:0000256" key="3">
    <source>
        <dbReference type="ARBA" id="ARBA00023315"/>
    </source>
</evidence>
<dbReference type="GO" id="GO:0008080">
    <property type="term" value="F:N-acetyltransferase activity"/>
    <property type="evidence" value="ECO:0007669"/>
    <property type="project" value="TreeGrafter"/>
</dbReference>
<dbReference type="InterPro" id="IPR000182">
    <property type="entry name" value="GNAT_dom"/>
</dbReference>
<dbReference type="Pfam" id="PF00583">
    <property type="entry name" value="Acetyltransf_1"/>
    <property type="match status" value="1"/>
</dbReference>
<comment type="similarity">
    <text evidence="1">Belongs to the acetyltransferase family.</text>
</comment>
<dbReference type="CDD" id="cd04301">
    <property type="entry name" value="NAT_SF"/>
    <property type="match status" value="1"/>
</dbReference>
<name>A0A2W5DUR2_9BURK</name>
<dbReference type="Proteomes" id="UP000249633">
    <property type="component" value="Unassembled WGS sequence"/>
</dbReference>
<gene>
    <name evidence="5" type="ORF">DI603_05455</name>
</gene>
<organism evidence="5 6">
    <name type="scientific">Roseateles depolymerans</name>
    <dbReference type="NCBI Taxonomy" id="76731"/>
    <lineage>
        <taxon>Bacteria</taxon>
        <taxon>Pseudomonadati</taxon>
        <taxon>Pseudomonadota</taxon>
        <taxon>Betaproteobacteria</taxon>
        <taxon>Burkholderiales</taxon>
        <taxon>Sphaerotilaceae</taxon>
        <taxon>Roseateles</taxon>
    </lineage>
</organism>
<dbReference type="PROSITE" id="PS51186">
    <property type="entry name" value="GNAT"/>
    <property type="match status" value="1"/>
</dbReference>
<dbReference type="AlphaFoldDB" id="A0A2W5DUR2"/>
<evidence type="ECO:0000259" key="4">
    <source>
        <dbReference type="PROSITE" id="PS51186"/>
    </source>
</evidence>
<sequence length="174" mass="19254">MFSSATPRIRAAERRDLTVIVELIRELAEFEQLSHLCEVTPEALGPHLFGPKPVAECLVGEVQGDVQGEGGGRVVAFALFFTNFSTFLAKPGLYLEDLYVQPAYRGTGLGKALLIHLAQLAIKRGCGRFEWSVLDWNENAIRFYERLGASVMPDWRICRLTGDALQACAALRSI</sequence>
<feature type="domain" description="N-acetyltransferase" evidence="4">
    <location>
        <begin position="7"/>
        <end position="174"/>
    </location>
</feature>
<reference evidence="5 6" key="1">
    <citation type="submission" date="2017-08" db="EMBL/GenBank/DDBJ databases">
        <title>Infants hospitalized years apart are colonized by the same room-sourced microbial strains.</title>
        <authorList>
            <person name="Brooks B."/>
            <person name="Olm M.R."/>
            <person name="Firek B.A."/>
            <person name="Baker R."/>
            <person name="Thomas B.C."/>
            <person name="Morowitz M.J."/>
            <person name="Banfield J.F."/>
        </authorList>
    </citation>
    <scope>NUCLEOTIDE SEQUENCE [LARGE SCALE GENOMIC DNA]</scope>
    <source>
        <strain evidence="5">S2_012_000_R2_81</strain>
    </source>
</reference>
<evidence type="ECO:0000256" key="2">
    <source>
        <dbReference type="ARBA" id="ARBA00022679"/>
    </source>
</evidence>
<dbReference type="PANTHER" id="PTHR10545">
    <property type="entry name" value="DIAMINE N-ACETYLTRANSFERASE"/>
    <property type="match status" value="1"/>
</dbReference>
<dbReference type="Gene3D" id="3.40.630.30">
    <property type="match status" value="1"/>
</dbReference>
<evidence type="ECO:0000256" key="1">
    <source>
        <dbReference type="ARBA" id="ARBA00008694"/>
    </source>
</evidence>
<proteinExistence type="inferred from homology"/>
<dbReference type="FunFam" id="3.40.630.30:FF:000064">
    <property type="entry name" value="GNAT family acetyltransferase"/>
    <property type="match status" value="1"/>
</dbReference>
<evidence type="ECO:0000313" key="5">
    <source>
        <dbReference type="EMBL" id="PZP34403.1"/>
    </source>
</evidence>
<dbReference type="EMBL" id="QFOD01000004">
    <property type="protein sequence ID" value="PZP34403.1"/>
    <property type="molecule type" value="Genomic_DNA"/>
</dbReference>
<dbReference type="SUPFAM" id="SSF55729">
    <property type="entry name" value="Acyl-CoA N-acyltransferases (Nat)"/>
    <property type="match status" value="1"/>
</dbReference>
<comment type="caution">
    <text evidence="5">The sequence shown here is derived from an EMBL/GenBank/DDBJ whole genome shotgun (WGS) entry which is preliminary data.</text>
</comment>
<keyword evidence="3" id="KW-0012">Acyltransferase</keyword>
<protein>
    <submittedName>
        <fullName evidence="5">GNAT family N-acetyltransferase</fullName>
    </submittedName>
</protein>
<keyword evidence="2 5" id="KW-0808">Transferase</keyword>
<dbReference type="InterPro" id="IPR016181">
    <property type="entry name" value="Acyl_CoA_acyltransferase"/>
</dbReference>